<evidence type="ECO:0000313" key="1">
    <source>
        <dbReference type="EMBL" id="OMJ80031.1"/>
    </source>
</evidence>
<dbReference type="EMBL" id="MPUH01000442">
    <property type="protein sequence ID" value="OMJ80031.1"/>
    <property type="molecule type" value="Genomic_DNA"/>
</dbReference>
<organism evidence="1 2">
    <name type="scientific">Stentor coeruleus</name>
    <dbReference type="NCBI Taxonomy" id="5963"/>
    <lineage>
        <taxon>Eukaryota</taxon>
        <taxon>Sar</taxon>
        <taxon>Alveolata</taxon>
        <taxon>Ciliophora</taxon>
        <taxon>Postciliodesmatophora</taxon>
        <taxon>Heterotrichea</taxon>
        <taxon>Heterotrichida</taxon>
        <taxon>Stentoridae</taxon>
        <taxon>Stentor</taxon>
    </lineage>
</organism>
<evidence type="ECO:0000313" key="2">
    <source>
        <dbReference type="Proteomes" id="UP000187209"/>
    </source>
</evidence>
<dbReference type="Proteomes" id="UP000187209">
    <property type="component" value="Unassembled WGS sequence"/>
</dbReference>
<protein>
    <submittedName>
        <fullName evidence="1">Uncharacterized protein</fullName>
    </submittedName>
</protein>
<sequence>MKNNKEENQDFKFVPVLNGKSRRLQSQSTSEKFRFKKTSTLEKPKFKYYNIIYREKSPEPKKLLVIEPFERKHAFVVSNSVLGKKYKEQPRSVSVIPEKKVKLKELKKEDWIFLPVLATRKHYK</sequence>
<gene>
    <name evidence="1" type="ORF">SteCoe_19802</name>
</gene>
<comment type="caution">
    <text evidence="1">The sequence shown here is derived from an EMBL/GenBank/DDBJ whole genome shotgun (WGS) entry which is preliminary data.</text>
</comment>
<name>A0A1R2BTK8_9CILI</name>
<reference evidence="1 2" key="1">
    <citation type="submission" date="2016-11" db="EMBL/GenBank/DDBJ databases">
        <title>The macronuclear genome of Stentor coeruleus: a giant cell with tiny introns.</title>
        <authorList>
            <person name="Slabodnick M."/>
            <person name="Ruby J.G."/>
            <person name="Reiff S.B."/>
            <person name="Swart E.C."/>
            <person name="Gosai S."/>
            <person name="Prabakaran S."/>
            <person name="Witkowska E."/>
            <person name="Larue G.E."/>
            <person name="Fisher S."/>
            <person name="Freeman R.M."/>
            <person name="Gunawardena J."/>
            <person name="Chu W."/>
            <person name="Stover N.A."/>
            <person name="Gregory B.D."/>
            <person name="Nowacki M."/>
            <person name="Derisi J."/>
            <person name="Roy S.W."/>
            <person name="Marshall W.F."/>
            <person name="Sood P."/>
        </authorList>
    </citation>
    <scope>NUCLEOTIDE SEQUENCE [LARGE SCALE GENOMIC DNA]</scope>
    <source>
        <strain evidence="1">WM001</strain>
    </source>
</reference>
<dbReference type="AlphaFoldDB" id="A0A1R2BTK8"/>
<keyword evidence="2" id="KW-1185">Reference proteome</keyword>
<proteinExistence type="predicted"/>
<accession>A0A1R2BTK8</accession>